<feature type="transmembrane region" description="Helical" evidence="6">
    <location>
        <begin position="367"/>
        <end position="387"/>
    </location>
</feature>
<keyword evidence="6" id="KW-0472">Membrane</keyword>
<gene>
    <name evidence="9" type="ORF">LNP10_03575</name>
</gene>
<evidence type="ECO:0000256" key="1">
    <source>
        <dbReference type="ARBA" id="ARBA00022512"/>
    </source>
</evidence>
<evidence type="ECO:0000256" key="3">
    <source>
        <dbReference type="ARBA" id="ARBA00022729"/>
    </source>
</evidence>
<dbReference type="EMBL" id="JAJIAR010000006">
    <property type="protein sequence ID" value="MCK8611575.1"/>
    <property type="molecule type" value="Genomic_DNA"/>
</dbReference>
<evidence type="ECO:0000259" key="8">
    <source>
        <dbReference type="PROSITE" id="PS50847"/>
    </source>
</evidence>
<dbReference type="RefSeq" id="WP_187155627.1">
    <property type="nucleotide sequence ID" value="NZ_JAJIAR010000006.1"/>
</dbReference>
<accession>A0ABT0HXC7</accession>
<dbReference type="Pfam" id="PF00746">
    <property type="entry name" value="Gram_pos_anchor"/>
    <property type="match status" value="1"/>
</dbReference>
<organism evidence="9 10">
    <name type="scientific">Apilactobacillus nanyangensis</name>
    <dbReference type="NCBI Taxonomy" id="2799579"/>
    <lineage>
        <taxon>Bacteria</taxon>
        <taxon>Bacillati</taxon>
        <taxon>Bacillota</taxon>
        <taxon>Bacilli</taxon>
        <taxon>Lactobacillales</taxon>
        <taxon>Lactobacillaceae</taxon>
        <taxon>Apilactobacillus</taxon>
    </lineage>
</organism>
<evidence type="ECO:0000313" key="10">
    <source>
        <dbReference type="Proteomes" id="UP001522816"/>
    </source>
</evidence>
<feature type="region of interest" description="Disordered" evidence="5">
    <location>
        <begin position="228"/>
        <end position="361"/>
    </location>
</feature>
<sequence length="392" mass="41714">MTKLNNTKKWVYAAAMTGVIFAGAQYANSTNNYLANADANNDLSRQQYPYNASLEFNDQNGNSLGGITASSNDSTIKKSSLSYSLNYNHRTYDFTNQIQKDKNIPDYIQLWNTPQHYTLNQPTHTLTVNIVDGDTGKLMTSKDYTVTDFGVTNIDDLISHYSNNYSYSYSEPFNYETNYTVKLTKGQVSYADSTTADQEAEASYTSGANTSASITDYDSSFSAQTKTNEVQATSSASSSTASSSADSKSQSADSSAASSASSKASSSSNISSSSSETSGASQSSQTNSNVSSAESSNNSSQSSNVASSVASSMAEKKSEANNNNEKTSVIYDPVNPEEAKAGNNAGEPSKAESNKLPQTGDKTNQQAIVSVGVIAMIVGAVLGFFGLRRKDK</sequence>
<evidence type="ECO:0000256" key="4">
    <source>
        <dbReference type="ARBA" id="ARBA00023088"/>
    </source>
</evidence>
<proteinExistence type="predicted"/>
<keyword evidence="2" id="KW-0964">Secreted</keyword>
<evidence type="ECO:0000256" key="6">
    <source>
        <dbReference type="SAM" id="Phobius"/>
    </source>
</evidence>
<dbReference type="PROSITE" id="PS50847">
    <property type="entry name" value="GRAM_POS_ANCHORING"/>
    <property type="match status" value="1"/>
</dbReference>
<dbReference type="Proteomes" id="UP001522816">
    <property type="component" value="Unassembled WGS sequence"/>
</dbReference>
<keyword evidence="1" id="KW-0134">Cell wall</keyword>
<feature type="compositionally biased region" description="Low complexity" evidence="5">
    <location>
        <begin position="231"/>
        <end position="313"/>
    </location>
</feature>
<dbReference type="InterPro" id="IPR019931">
    <property type="entry name" value="LPXTG_anchor"/>
</dbReference>
<feature type="chain" id="PRO_5047450169" evidence="7">
    <location>
        <begin position="28"/>
        <end position="392"/>
    </location>
</feature>
<comment type="caution">
    <text evidence="9">The sequence shown here is derived from an EMBL/GenBank/DDBJ whole genome shotgun (WGS) entry which is preliminary data.</text>
</comment>
<evidence type="ECO:0000256" key="7">
    <source>
        <dbReference type="SAM" id="SignalP"/>
    </source>
</evidence>
<keyword evidence="6" id="KW-1133">Transmembrane helix</keyword>
<keyword evidence="4" id="KW-0572">Peptidoglycan-anchor</keyword>
<evidence type="ECO:0000313" key="9">
    <source>
        <dbReference type="EMBL" id="MCK8611575.1"/>
    </source>
</evidence>
<evidence type="ECO:0000256" key="2">
    <source>
        <dbReference type="ARBA" id="ARBA00022525"/>
    </source>
</evidence>
<keyword evidence="3 7" id="KW-0732">Signal</keyword>
<protein>
    <submittedName>
        <fullName evidence="9">LPXTG cell wall anchor domain-containing protein</fullName>
    </submittedName>
</protein>
<feature type="signal peptide" evidence="7">
    <location>
        <begin position="1"/>
        <end position="27"/>
    </location>
</feature>
<evidence type="ECO:0000256" key="5">
    <source>
        <dbReference type="SAM" id="MobiDB-lite"/>
    </source>
</evidence>
<reference evidence="9 10" key="1">
    <citation type="submission" date="2021-11" db="EMBL/GenBank/DDBJ databases">
        <title>Comparative genomics of bee honey and flower isolates.</title>
        <authorList>
            <person name="Bechtner J.D."/>
            <person name="Gallus M.K."/>
            <person name="Ehrmann M."/>
        </authorList>
    </citation>
    <scope>NUCLEOTIDE SEQUENCE [LARGE SCALE GENOMIC DNA]</scope>
    <source>
        <strain evidence="9 10">7</strain>
    </source>
</reference>
<feature type="domain" description="Gram-positive cocci surface proteins LPxTG" evidence="8">
    <location>
        <begin position="356"/>
        <end position="392"/>
    </location>
</feature>
<keyword evidence="10" id="KW-1185">Reference proteome</keyword>
<dbReference type="NCBIfam" id="TIGR01167">
    <property type="entry name" value="LPXTG_anchor"/>
    <property type="match status" value="1"/>
</dbReference>
<name>A0ABT0HXC7_9LACO</name>
<keyword evidence="6" id="KW-0812">Transmembrane</keyword>